<dbReference type="Pfam" id="PF03309">
    <property type="entry name" value="Pan_kinase"/>
    <property type="match status" value="1"/>
</dbReference>
<dbReference type="EC" id="2.7.1.33" evidence="6 16"/>
<evidence type="ECO:0000313" key="18">
    <source>
        <dbReference type="Proteomes" id="UP000295757"/>
    </source>
</evidence>
<evidence type="ECO:0000256" key="10">
    <source>
        <dbReference type="ARBA" id="ARBA00022777"/>
    </source>
</evidence>
<evidence type="ECO:0000256" key="15">
    <source>
        <dbReference type="ARBA" id="ARBA00040883"/>
    </source>
</evidence>
<evidence type="ECO:0000256" key="11">
    <source>
        <dbReference type="ARBA" id="ARBA00022840"/>
    </source>
</evidence>
<evidence type="ECO:0000256" key="4">
    <source>
        <dbReference type="ARBA" id="ARBA00005225"/>
    </source>
</evidence>
<sequence length="243" mass="27571">MLYLDLGNSLLKIGFFKNDNLIIKKINIKQLNQLFLKTEIQNLLHLNFHKAILSSVKPEMNIFFVEVFKKLKINLKIISILDFSADDLFFDSKINTSEIGSDILLTSYYIAQKYKSGIVVSLGTATVISKIYHKKLLGVIISPGIEKSLLALFSNTSQISKIELNYNISFNLATNTTDAVSLGIIKGNKLMINSFLKEINSENLKVFYTGGNLRYFKNENLTNIKEELVIQGLIEFSKNKKLF</sequence>
<evidence type="ECO:0000256" key="7">
    <source>
        <dbReference type="ARBA" id="ARBA00022490"/>
    </source>
</evidence>
<protein>
    <recommendedName>
        <fullName evidence="15 16">Type III pantothenate kinase</fullName>
        <ecNumber evidence="6 16">2.7.1.33</ecNumber>
    </recommendedName>
    <alternativeName>
        <fullName evidence="16">PanK-III</fullName>
    </alternativeName>
    <alternativeName>
        <fullName evidence="16">Pantothenic acid kinase</fullName>
    </alternativeName>
</protein>
<evidence type="ECO:0000256" key="5">
    <source>
        <dbReference type="ARBA" id="ARBA00011738"/>
    </source>
</evidence>
<comment type="cofactor">
    <cofactor evidence="2">
        <name>K(+)</name>
        <dbReference type="ChEBI" id="CHEBI:29103"/>
    </cofactor>
</comment>
<keyword evidence="10 16" id="KW-0418">Kinase</keyword>
<comment type="caution">
    <text evidence="17">The sequence shown here is derived from an EMBL/GenBank/DDBJ whole genome shotgun (WGS) entry which is preliminary data.</text>
</comment>
<comment type="similarity">
    <text evidence="14 16">Belongs to the type III pantothenate kinase family.</text>
</comment>
<keyword evidence="8 16" id="KW-0808">Transferase</keyword>
<dbReference type="Proteomes" id="UP000295757">
    <property type="component" value="Unassembled WGS sequence"/>
</dbReference>
<comment type="catalytic activity">
    <reaction evidence="1 16">
        <text>(R)-pantothenate + ATP = (R)-4'-phosphopantothenate + ADP + H(+)</text>
        <dbReference type="Rhea" id="RHEA:16373"/>
        <dbReference type="ChEBI" id="CHEBI:10986"/>
        <dbReference type="ChEBI" id="CHEBI:15378"/>
        <dbReference type="ChEBI" id="CHEBI:29032"/>
        <dbReference type="ChEBI" id="CHEBI:30616"/>
        <dbReference type="ChEBI" id="CHEBI:456216"/>
        <dbReference type="EC" id="2.7.1.33"/>
    </reaction>
</comment>
<evidence type="ECO:0000313" key="17">
    <source>
        <dbReference type="EMBL" id="TDV23568.1"/>
    </source>
</evidence>
<evidence type="ECO:0000256" key="14">
    <source>
        <dbReference type="ARBA" id="ARBA00038036"/>
    </source>
</evidence>
<comment type="function">
    <text evidence="16">Catalyzes the phosphorylation of pantothenate (Pan), the first step in CoA biosynthesis.</text>
</comment>
<dbReference type="GO" id="GO:0005524">
    <property type="term" value="F:ATP binding"/>
    <property type="evidence" value="ECO:0007669"/>
    <property type="project" value="UniProtKB-UniRule"/>
</dbReference>
<keyword evidence="12 16" id="KW-0630">Potassium</keyword>
<evidence type="ECO:0000256" key="2">
    <source>
        <dbReference type="ARBA" id="ARBA00001958"/>
    </source>
</evidence>
<evidence type="ECO:0000256" key="16">
    <source>
        <dbReference type="HAMAP-Rule" id="MF_01274"/>
    </source>
</evidence>
<feature type="binding site" evidence="16">
    <location>
        <begin position="5"/>
        <end position="12"/>
    </location>
    <ligand>
        <name>ATP</name>
        <dbReference type="ChEBI" id="CHEBI:30616"/>
    </ligand>
</feature>
<keyword evidence="9 16" id="KW-0547">Nucleotide-binding</keyword>
<dbReference type="SUPFAM" id="SSF53067">
    <property type="entry name" value="Actin-like ATPase domain"/>
    <property type="match status" value="2"/>
</dbReference>
<dbReference type="RefSeq" id="WP_134111014.1">
    <property type="nucleotide sequence ID" value="NZ_SOCN01000002.1"/>
</dbReference>
<dbReference type="GO" id="GO:0015937">
    <property type="term" value="P:coenzyme A biosynthetic process"/>
    <property type="evidence" value="ECO:0007669"/>
    <property type="project" value="UniProtKB-UniRule"/>
</dbReference>
<keyword evidence="18" id="KW-1185">Reference proteome</keyword>
<dbReference type="GO" id="GO:0004594">
    <property type="term" value="F:pantothenate kinase activity"/>
    <property type="evidence" value="ECO:0007669"/>
    <property type="project" value="UniProtKB-UniRule"/>
</dbReference>
<dbReference type="EMBL" id="SOCN01000002">
    <property type="protein sequence ID" value="TDV23568.1"/>
    <property type="molecule type" value="Genomic_DNA"/>
</dbReference>
<keyword evidence="7 16" id="KW-0963">Cytoplasm</keyword>
<feature type="active site" description="Proton acceptor" evidence="16">
    <location>
        <position position="102"/>
    </location>
</feature>
<keyword evidence="13 16" id="KW-0173">Coenzyme A biosynthesis</keyword>
<dbReference type="OrthoDB" id="9804707at2"/>
<dbReference type="HAMAP" id="MF_01274">
    <property type="entry name" value="Pantothen_kinase_3"/>
    <property type="match status" value="1"/>
</dbReference>
<dbReference type="NCBIfam" id="TIGR00671">
    <property type="entry name" value="baf"/>
    <property type="match status" value="1"/>
</dbReference>
<dbReference type="CDD" id="cd24015">
    <property type="entry name" value="ASKHA_NBD_PanK-III"/>
    <property type="match status" value="1"/>
</dbReference>
<gene>
    <name evidence="16" type="primary">coaX</name>
    <name evidence="17" type="ORF">BCF59_0559</name>
</gene>
<feature type="binding site" evidence="16">
    <location>
        <position position="176"/>
    </location>
    <ligand>
        <name>substrate</name>
    </ligand>
</feature>
<comment type="subunit">
    <text evidence="5 16">Homodimer.</text>
</comment>
<dbReference type="UniPathway" id="UPA00241">
    <property type="reaction ID" value="UER00352"/>
</dbReference>
<dbReference type="Gene3D" id="3.30.420.40">
    <property type="match status" value="2"/>
</dbReference>
<reference evidence="17 18" key="1">
    <citation type="submission" date="2019-03" db="EMBL/GenBank/DDBJ databases">
        <title>Genomic Encyclopedia of Archaeal and Bacterial Type Strains, Phase II (KMG-II): from individual species to whole genera.</title>
        <authorList>
            <person name="Goeker M."/>
        </authorList>
    </citation>
    <scope>NUCLEOTIDE SEQUENCE [LARGE SCALE GENOMIC DNA]</scope>
    <source>
        <strain evidence="17 18">ATCC 35214</strain>
    </source>
</reference>
<dbReference type="PANTHER" id="PTHR34265">
    <property type="entry name" value="TYPE III PANTOTHENATE KINASE"/>
    <property type="match status" value="1"/>
</dbReference>
<proteinExistence type="inferred from homology"/>
<dbReference type="InterPro" id="IPR043129">
    <property type="entry name" value="ATPase_NBD"/>
</dbReference>
<dbReference type="InterPro" id="IPR004619">
    <property type="entry name" value="Type_III_PanK"/>
</dbReference>
<comment type="pathway">
    <text evidence="4 16">Cofactor biosynthesis; coenzyme A biosynthesis; CoA from (R)-pantothenate: step 1/5.</text>
</comment>
<feature type="binding site" evidence="16">
    <location>
        <position position="124"/>
    </location>
    <ligand>
        <name>ATP</name>
        <dbReference type="ChEBI" id="CHEBI:30616"/>
    </ligand>
</feature>
<feature type="binding site" evidence="16">
    <location>
        <begin position="100"/>
        <end position="103"/>
    </location>
    <ligand>
        <name>substrate</name>
    </ligand>
</feature>
<comment type="cofactor">
    <cofactor evidence="16">
        <name>NH4(+)</name>
        <dbReference type="ChEBI" id="CHEBI:28938"/>
    </cofactor>
    <cofactor evidence="16">
        <name>K(+)</name>
        <dbReference type="ChEBI" id="CHEBI:29103"/>
    </cofactor>
    <text evidence="16">A monovalent cation. Ammonium or potassium.</text>
</comment>
<accession>A0A4R7UCF3</accession>
<comment type="caution">
    <text evidence="16">Lacks conserved residue(s) required for the propagation of feature annotation.</text>
</comment>
<evidence type="ECO:0000256" key="3">
    <source>
        <dbReference type="ARBA" id="ARBA00004496"/>
    </source>
</evidence>
<evidence type="ECO:0000256" key="6">
    <source>
        <dbReference type="ARBA" id="ARBA00012102"/>
    </source>
</evidence>
<comment type="subcellular location">
    <subcellularLocation>
        <location evidence="3 16">Cytoplasm</location>
    </subcellularLocation>
</comment>
<evidence type="ECO:0000256" key="1">
    <source>
        <dbReference type="ARBA" id="ARBA00001206"/>
    </source>
</evidence>
<evidence type="ECO:0000256" key="13">
    <source>
        <dbReference type="ARBA" id="ARBA00022993"/>
    </source>
</evidence>
<evidence type="ECO:0000256" key="12">
    <source>
        <dbReference type="ARBA" id="ARBA00022958"/>
    </source>
</evidence>
<name>A0A4R7UCF3_9BACT</name>
<keyword evidence="11 16" id="KW-0067">ATP-binding</keyword>
<evidence type="ECO:0000256" key="8">
    <source>
        <dbReference type="ARBA" id="ARBA00022679"/>
    </source>
</evidence>
<dbReference type="PANTHER" id="PTHR34265:SF1">
    <property type="entry name" value="TYPE III PANTOTHENATE KINASE"/>
    <property type="match status" value="1"/>
</dbReference>
<evidence type="ECO:0000256" key="9">
    <source>
        <dbReference type="ARBA" id="ARBA00022741"/>
    </source>
</evidence>
<organism evidence="17 18">
    <name type="scientific">Mycoplasmopsis mustelae</name>
    <dbReference type="NCBI Taxonomy" id="171289"/>
    <lineage>
        <taxon>Bacteria</taxon>
        <taxon>Bacillati</taxon>
        <taxon>Mycoplasmatota</taxon>
        <taxon>Mycoplasmoidales</taxon>
        <taxon>Metamycoplasmataceae</taxon>
        <taxon>Mycoplasmopsis</taxon>
    </lineage>
</organism>
<dbReference type="AlphaFoldDB" id="A0A4R7UCF3"/>
<dbReference type="GO" id="GO:0005737">
    <property type="term" value="C:cytoplasm"/>
    <property type="evidence" value="ECO:0007669"/>
    <property type="project" value="UniProtKB-SubCell"/>
</dbReference>